<organism evidence="2 3">
    <name type="scientific">Lucilia cuprina</name>
    <name type="common">Green bottle fly</name>
    <name type="synonym">Australian sheep blowfly</name>
    <dbReference type="NCBI Taxonomy" id="7375"/>
    <lineage>
        <taxon>Eukaryota</taxon>
        <taxon>Metazoa</taxon>
        <taxon>Ecdysozoa</taxon>
        <taxon>Arthropoda</taxon>
        <taxon>Hexapoda</taxon>
        <taxon>Insecta</taxon>
        <taxon>Pterygota</taxon>
        <taxon>Neoptera</taxon>
        <taxon>Endopterygota</taxon>
        <taxon>Diptera</taxon>
        <taxon>Brachycera</taxon>
        <taxon>Muscomorpha</taxon>
        <taxon>Oestroidea</taxon>
        <taxon>Calliphoridae</taxon>
        <taxon>Luciliinae</taxon>
        <taxon>Lucilia</taxon>
    </lineage>
</organism>
<feature type="region of interest" description="Disordered" evidence="1">
    <location>
        <begin position="1"/>
        <end position="76"/>
    </location>
</feature>
<feature type="compositionally biased region" description="Basic and acidic residues" evidence="1">
    <location>
        <begin position="62"/>
        <end position="75"/>
    </location>
</feature>
<evidence type="ECO:0000313" key="3">
    <source>
        <dbReference type="Proteomes" id="UP000037069"/>
    </source>
</evidence>
<accession>A0A0L0BQ64</accession>
<comment type="caution">
    <text evidence="2">The sequence shown here is derived from an EMBL/GenBank/DDBJ whole genome shotgun (WGS) entry which is preliminary data.</text>
</comment>
<feature type="region of interest" description="Disordered" evidence="1">
    <location>
        <begin position="184"/>
        <end position="210"/>
    </location>
</feature>
<name>A0A0L0BQ64_LUCCU</name>
<feature type="region of interest" description="Disordered" evidence="1">
    <location>
        <begin position="280"/>
        <end position="306"/>
    </location>
</feature>
<protein>
    <submittedName>
        <fullName evidence="2">Uncharacterized protein</fullName>
    </submittedName>
</protein>
<dbReference type="OrthoDB" id="10034042at2759"/>
<keyword evidence="3" id="KW-1185">Reference proteome</keyword>
<dbReference type="AlphaFoldDB" id="A0A0L0BQ64"/>
<sequence>MSSFVNDNVSESKKQEQQITENQENSEETTTETKTSSTTTTITTTEKNNQSEKATISNNDNKVNHKSNETNDENTKTIILENKSEKTSEDRKLTKTTTSTTTTNICDNNDVVVATDDKDKQKDKHDDVATAIDNSQNLNKLTDINNLTTAQINTSPAAAAVSLSSVLSAATCCLSNMPAGDAEQQQQQQVATIDNKQTSATSNTHSNTLPTPIIKEFSNEEANLKQQLPTEVESVTAAETATVTSPLPPLPPGLNQMPIAGSHLPHICSEPTFGVQLRNRNTEDQQQNKSTSSTKAGGSARDWRPNTSALNYSSVIKSGTVSASASPNMVRKTSDSSVLLPRRVSFPKSDNELVTGYLEPANPWEHVYFVNYLPTTTNKNV</sequence>
<dbReference type="EMBL" id="JRES01001533">
    <property type="protein sequence ID" value="KNC22225.1"/>
    <property type="molecule type" value="Genomic_DNA"/>
</dbReference>
<feature type="compositionally biased region" description="Polar residues" evidence="1">
    <location>
        <begin position="190"/>
        <end position="210"/>
    </location>
</feature>
<dbReference type="Proteomes" id="UP000037069">
    <property type="component" value="Unassembled WGS sequence"/>
</dbReference>
<evidence type="ECO:0000256" key="1">
    <source>
        <dbReference type="SAM" id="MobiDB-lite"/>
    </source>
</evidence>
<evidence type="ECO:0000313" key="2">
    <source>
        <dbReference type="EMBL" id="KNC22225.1"/>
    </source>
</evidence>
<feature type="compositionally biased region" description="Low complexity" evidence="1">
    <location>
        <begin position="32"/>
        <end position="48"/>
    </location>
</feature>
<proteinExistence type="predicted"/>
<reference evidence="2 3" key="1">
    <citation type="journal article" date="2015" name="Nat. Commun.">
        <title>Lucilia cuprina genome unlocks parasitic fly biology to underpin future interventions.</title>
        <authorList>
            <person name="Anstead C.A."/>
            <person name="Korhonen P.K."/>
            <person name="Young N.D."/>
            <person name="Hall R.S."/>
            <person name="Jex A.R."/>
            <person name="Murali S.C."/>
            <person name="Hughes D.S."/>
            <person name="Lee S.F."/>
            <person name="Perry T."/>
            <person name="Stroehlein A.J."/>
            <person name="Ansell B.R."/>
            <person name="Breugelmans B."/>
            <person name="Hofmann A."/>
            <person name="Qu J."/>
            <person name="Dugan S."/>
            <person name="Lee S.L."/>
            <person name="Chao H."/>
            <person name="Dinh H."/>
            <person name="Han Y."/>
            <person name="Doddapaneni H.V."/>
            <person name="Worley K.C."/>
            <person name="Muzny D.M."/>
            <person name="Ioannidis P."/>
            <person name="Waterhouse R.M."/>
            <person name="Zdobnov E.M."/>
            <person name="James P.J."/>
            <person name="Bagnall N.H."/>
            <person name="Kotze A.C."/>
            <person name="Gibbs R.A."/>
            <person name="Richards S."/>
            <person name="Batterham P."/>
            <person name="Gasser R.B."/>
        </authorList>
    </citation>
    <scope>NUCLEOTIDE SEQUENCE [LARGE SCALE GENOMIC DNA]</scope>
    <source>
        <strain evidence="2 3">LS</strain>
        <tissue evidence="2">Full body</tissue>
    </source>
</reference>
<gene>
    <name evidence="2" type="ORF">FF38_01868</name>
</gene>
<feature type="compositionally biased region" description="Polar residues" evidence="1">
    <location>
        <begin position="284"/>
        <end position="296"/>
    </location>
</feature>
<feature type="compositionally biased region" description="Polar residues" evidence="1">
    <location>
        <begin position="52"/>
        <end position="61"/>
    </location>
</feature>